<dbReference type="InterPro" id="IPR013087">
    <property type="entry name" value="Znf_C2H2_type"/>
</dbReference>
<feature type="domain" description="C2H2-type" evidence="1">
    <location>
        <begin position="958"/>
        <end position="982"/>
    </location>
</feature>
<protein>
    <recommendedName>
        <fullName evidence="1">C2H2-type domain-containing protein</fullName>
    </recommendedName>
</protein>
<dbReference type="CDD" id="cd05402">
    <property type="entry name" value="NT_PAP_TUTase"/>
    <property type="match status" value="1"/>
</dbReference>
<keyword evidence="3" id="KW-1185">Reference proteome</keyword>
<proteinExistence type="predicted"/>
<sequence length="1392" mass="160328">MALSISNPLSSIHIDPSFRFYKLSLPERRIISCDDKNIVDYFRNLQYLHCSLCPYQEAGPDSIYKHLTSETHALNGMRSNNFVGFLIEDMAALIICKRQNINYFFYLHFKALPYEMGMGIADPQFVTIMNKMSVTKENSKIRVSLGDFDLKPEKITNEFSLTVLFEIGEQCAKTLFTKNFLLYDLMYKVQSKKYFLTTANIWRYLNTSDKLLKNIICSCKKILTPEKLENHLETTKCNISAGINCRLCTTLTLFSNGTFLTHVHSQNVCALFEKMNIVDKTVETASTPILKEKSDGTTPKKMQKVKQEVRIKHKTPETVEEQSKNGKESTQVMSKIGVKKKNKSMNAISLSLALLGNNANIQATNRKTLIENLKVYVYNCEKKELNVSRLDELSTSYHVSVLVCCICMKICSLDSTWSHVKTGDHNRRLVKSLPSALFFPKIGELVICKIKDLNFLQHIMFKDTYLLNNITVGDSNSIFISFYNFKLKKGLFKSPPNAVVKDDVKSRIDIECNSKFRLVRLEPDVSSDNPNAVRVFPQSFIIFEFFSDSNNSSEKNVITSLEMNTFLKCLKNFTISCVPCGRKRLKYSKFTKHISGSKFNCGKNCIGVLCHQCLTFSIQPCEECVRHNHETTKSARRSEIKKEKDKNVKEFNVELYEKIDIKEYFDLVNPIRIFQEMNHVKSLTDYLLKALPLKTNINKVTFSCNICCDWRGFHLQEILKHTTSPSHIEKKGKQLEDYAGLCDVCHVFLLDSKRNFLENHCRANHPECIPQDNDFDIIQDDNYITINLITEFSYNLLESFVGKIVQYLNIECKELVVFCMVCFKEFSYSLENFHNHIMQSTHQPRTNDHFSAYCKFCQLLLYNSDIKSIINHFNYHSLLISIKDCTVETSDNLRPIPNQATVPTAVFSKIAMFTFSGERNVSKLALDGFEYLTSVQVTKLFKKIKSKYTRNAGKTFHYTCLQCNVSSDDENECNSHFLTEDHRLDISRTDLYFATLCDDCGILLIGKSLHSFYEHFDTTSHFLNEHYRTIDSKLHLLSNMTGTERNTMGYITKSCEDTFSSKEKYDKFVEANLLEFKRAERGLSTLCISLTNDIEKVLSTTYPKAKLHFFGSRISGLAKIKSDIDVFIDVGTEDLEGLVPLFTTIPGLFNIKQVILGAKVPIIKLEHKNTGLSCDISCQDGYGVFNTHLIKLYLTLDERIYKLCATVLEWAKMNGIRGSPKFTSYSLTWMVIFYLMQPEISLVPSVKWLQERFLGRQVIINGWNCSFLDDVDLIKKYFVSKSSGKTLYELMYNFFLYYATLKVETVILFPYTGELISNSCLSRYRKAPILLRNIFFDNNGDRLIRNGSFRLMDPFILTCNIVQNIRKNELKLFQTLCVHTLRNLNWVKDTPL</sequence>
<dbReference type="VEuPathDB" id="VectorBase:RPRC010435"/>
<dbReference type="SUPFAM" id="SSF81631">
    <property type="entry name" value="PAP/OAS1 substrate-binding domain"/>
    <property type="match status" value="1"/>
</dbReference>
<dbReference type="SMART" id="SM00355">
    <property type="entry name" value="ZnF_C2H2"/>
    <property type="match status" value="4"/>
</dbReference>
<dbReference type="HOGENOM" id="CLU_254876_0_0_1"/>
<dbReference type="Gene3D" id="3.30.460.10">
    <property type="entry name" value="Beta Polymerase, domain 2"/>
    <property type="match status" value="1"/>
</dbReference>
<dbReference type="STRING" id="13249.T1I2B5"/>
<dbReference type="EnsemblMetazoa" id="RPRC010435-RA">
    <property type="protein sequence ID" value="RPRC010435-PA"/>
    <property type="gene ID" value="RPRC010435"/>
</dbReference>
<dbReference type="SUPFAM" id="SSF81301">
    <property type="entry name" value="Nucleotidyltransferase"/>
    <property type="match status" value="1"/>
</dbReference>
<dbReference type="GO" id="GO:0050265">
    <property type="term" value="F:RNA uridylyltransferase activity"/>
    <property type="evidence" value="ECO:0007669"/>
    <property type="project" value="TreeGrafter"/>
</dbReference>
<dbReference type="InterPro" id="IPR043519">
    <property type="entry name" value="NT_sf"/>
</dbReference>
<feature type="domain" description="C2H2-type" evidence="1">
    <location>
        <begin position="702"/>
        <end position="727"/>
    </location>
</feature>
<dbReference type="Proteomes" id="UP000015103">
    <property type="component" value="Unassembled WGS sequence"/>
</dbReference>
<dbReference type="Pfam" id="PF22600">
    <property type="entry name" value="MTPAP-like_central"/>
    <property type="match status" value="1"/>
</dbReference>
<accession>T1I2B5</accession>
<dbReference type="GO" id="GO:0031123">
    <property type="term" value="P:RNA 3'-end processing"/>
    <property type="evidence" value="ECO:0007669"/>
    <property type="project" value="TreeGrafter"/>
</dbReference>
<organism evidence="2 3">
    <name type="scientific">Rhodnius prolixus</name>
    <name type="common">Triatomid bug</name>
    <dbReference type="NCBI Taxonomy" id="13249"/>
    <lineage>
        <taxon>Eukaryota</taxon>
        <taxon>Metazoa</taxon>
        <taxon>Ecdysozoa</taxon>
        <taxon>Arthropoda</taxon>
        <taxon>Hexapoda</taxon>
        <taxon>Insecta</taxon>
        <taxon>Pterygota</taxon>
        <taxon>Neoptera</taxon>
        <taxon>Paraneoptera</taxon>
        <taxon>Hemiptera</taxon>
        <taxon>Heteroptera</taxon>
        <taxon>Panheteroptera</taxon>
        <taxon>Cimicomorpha</taxon>
        <taxon>Reduviidae</taxon>
        <taxon>Triatominae</taxon>
        <taxon>Rhodnius</taxon>
    </lineage>
</organism>
<dbReference type="InterPro" id="IPR054708">
    <property type="entry name" value="MTPAP-like_central"/>
</dbReference>
<evidence type="ECO:0000259" key="1">
    <source>
        <dbReference type="SMART" id="SM00355"/>
    </source>
</evidence>
<feature type="domain" description="C2H2-type" evidence="1">
    <location>
        <begin position="817"/>
        <end position="842"/>
    </location>
</feature>
<dbReference type="eggNOG" id="KOG2277">
    <property type="taxonomic scope" value="Eukaryota"/>
</dbReference>
<evidence type="ECO:0000313" key="2">
    <source>
        <dbReference type="EnsemblMetazoa" id="RPRC010435-PA"/>
    </source>
</evidence>
<dbReference type="InParanoid" id="T1I2B5"/>
<name>T1I2B5_RHOPR</name>
<evidence type="ECO:0000313" key="3">
    <source>
        <dbReference type="Proteomes" id="UP000015103"/>
    </source>
</evidence>
<feature type="domain" description="C2H2-type" evidence="1">
    <location>
        <begin position="48"/>
        <end position="72"/>
    </location>
</feature>
<dbReference type="Gene3D" id="1.10.1410.10">
    <property type="match status" value="1"/>
</dbReference>
<dbReference type="PANTHER" id="PTHR12271:SF66">
    <property type="entry name" value="TERMINAL URIDYLYLTRANSFERASE TAILOR"/>
    <property type="match status" value="1"/>
</dbReference>
<dbReference type="EMBL" id="ACPB03006732">
    <property type="status" value="NOT_ANNOTATED_CDS"/>
    <property type="molecule type" value="Genomic_DNA"/>
</dbReference>
<reference evidence="2" key="1">
    <citation type="submission" date="2015-05" db="UniProtKB">
        <authorList>
            <consortium name="EnsemblMetazoa"/>
        </authorList>
    </citation>
    <scope>IDENTIFICATION</scope>
</reference>
<dbReference type="PANTHER" id="PTHR12271">
    <property type="entry name" value="POLY A POLYMERASE CID PAP -RELATED"/>
    <property type="match status" value="1"/>
</dbReference>